<dbReference type="AlphaFoldDB" id="A0A379LM30"/>
<feature type="compositionally biased region" description="Polar residues" evidence="1">
    <location>
        <begin position="281"/>
        <end position="291"/>
    </location>
</feature>
<dbReference type="RefSeq" id="WP_028858273.1">
    <property type="nucleotide sequence ID" value="NZ_CAJHAQ010000001.1"/>
</dbReference>
<dbReference type="GO" id="GO:0043683">
    <property type="term" value="P:type IV pilus assembly"/>
    <property type="evidence" value="ECO:0007669"/>
    <property type="project" value="InterPro"/>
</dbReference>
<dbReference type="InterPro" id="IPR007445">
    <property type="entry name" value="PilO"/>
</dbReference>
<feature type="transmembrane region" description="Helical" evidence="2">
    <location>
        <begin position="40"/>
        <end position="61"/>
    </location>
</feature>
<reference evidence="3 4" key="1">
    <citation type="submission" date="2018-06" db="EMBL/GenBank/DDBJ databases">
        <authorList>
            <consortium name="Pathogen Informatics"/>
            <person name="Doyle S."/>
        </authorList>
    </citation>
    <scope>NUCLEOTIDE SEQUENCE [LARGE SCALE GENOMIC DNA]</scope>
    <source>
        <strain evidence="3 4">NCTC10526</strain>
    </source>
</reference>
<evidence type="ECO:0000313" key="4">
    <source>
        <dbReference type="Proteomes" id="UP000254123"/>
    </source>
</evidence>
<dbReference type="Proteomes" id="UP000254123">
    <property type="component" value="Unassembled WGS sequence"/>
</dbReference>
<dbReference type="STRING" id="1123034.GCA_000685805_00646"/>
<evidence type="ECO:0000256" key="2">
    <source>
        <dbReference type="SAM" id="Phobius"/>
    </source>
</evidence>
<organism evidence="3 4">
    <name type="scientific">Psychrobacter phenylpyruvicus</name>
    <dbReference type="NCBI Taxonomy" id="29432"/>
    <lineage>
        <taxon>Bacteria</taxon>
        <taxon>Pseudomonadati</taxon>
        <taxon>Pseudomonadota</taxon>
        <taxon>Gammaproteobacteria</taxon>
        <taxon>Moraxellales</taxon>
        <taxon>Moraxellaceae</taxon>
        <taxon>Psychrobacter</taxon>
    </lineage>
</organism>
<feature type="region of interest" description="Disordered" evidence="1">
    <location>
        <begin position="271"/>
        <end position="291"/>
    </location>
</feature>
<evidence type="ECO:0000256" key="1">
    <source>
        <dbReference type="SAM" id="MobiDB-lite"/>
    </source>
</evidence>
<dbReference type="Gene3D" id="2.30.30.830">
    <property type="match status" value="1"/>
</dbReference>
<dbReference type="PANTHER" id="PTHR39555">
    <property type="entry name" value="FIMBRIAL ASSEMBLY PROTEIN PILO-LIKE PROTEIN-RELATED"/>
    <property type="match status" value="1"/>
</dbReference>
<dbReference type="Gene3D" id="3.30.70.60">
    <property type="match status" value="1"/>
</dbReference>
<keyword evidence="2" id="KW-0812">Transmembrane</keyword>
<keyword evidence="2" id="KW-0472">Membrane</keyword>
<accession>A0A379LM30</accession>
<dbReference type="PANTHER" id="PTHR39555:SF1">
    <property type="entry name" value="TYPE IV PILUS INNER MEMBRANE COMPONENT PILO"/>
    <property type="match status" value="1"/>
</dbReference>
<dbReference type="Pfam" id="PF04350">
    <property type="entry name" value="PilO"/>
    <property type="match status" value="1"/>
</dbReference>
<dbReference type="InterPro" id="IPR014717">
    <property type="entry name" value="Transl_elong_EF1B/ribsomal_bS6"/>
</dbReference>
<dbReference type="Pfam" id="PF04351">
    <property type="entry name" value="PilP"/>
    <property type="match status" value="1"/>
</dbReference>
<dbReference type="GO" id="GO:0043107">
    <property type="term" value="P:type IV pilus-dependent motility"/>
    <property type="evidence" value="ECO:0007669"/>
    <property type="project" value="InterPro"/>
</dbReference>
<sequence>MIPQQLSQQQTVTKTKRLDLRHWYYELQSLDSQNYGSWPFAVKGFSILVMVLLVALACYLLPISNQLQQIEAEENKQQVLTEKYLSSQAQANQLVTELEQGEDTQLQLDTLSSLMPSIEGVSLTQQLNELGFSSGVVIEDLQLSAEQELDFYNEQSLTLIVSGNYHQIGKFLGSLAALPQLITWHNLSVKALAANNLQQAKSPILDLTLQTKTYRLQPDVFDKTQNAEGVSAFFIPEALEADVAETNDNPYQPKVQRSPFSLPNFITPQLASAAKPDSNRSDALSTQPNEQWQHPLSSFQYRGRISGIGGTYGLIQGADGIVRRVQVGQTLGQDNIKVIEITPTQINFTEQIENSKTGKSENRWALIAPISPFRNGL</sequence>
<name>A0A379LM30_9GAMM</name>
<keyword evidence="2" id="KW-1133">Transmembrane helix</keyword>
<keyword evidence="4" id="KW-1185">Reference proteome</keyword>
<gene>
    <name evidence="3" type="ORF">NCTC10526_01994</name>
</gene>
<dbReference type="EMBL" id="UGVC01000001">
    <property type="protein sequence ID" value="SUD91630.1"/>
    <property type="molecule type" value="Genomic_DNA"/>
</dbReference>
<dbReference type="InterPro" id="IPR007446">
    <property type="entry name" value="PilP"/>
</dbReference>
<protein>
    <submittedName>
        <fullName evidence="3">Pilus assembly protein, PilO</fullName>
    </submittedName>
</protein>
<proteinExistence type="predicted"/>
<evidence type="ECO:0000313" key="3">
    <source>
        <dbReference type="EMBL" id="SUD91630.1"/>
    </source>
</evidence>